<evidence type="ECO:0000256" key="2">
    <source>
        <dbReference type="SAM" id="Coils"/>
    </source>
</evidence>
<keyword evidence="2" id="KW-0175">Coiled coil</keyword>
<dbReference type="EMBL" id="CP101717">
    <property type="protein sequence ID" value="WLD59010.1"/>
    <property type="molecule type" value="Genomic_DNA"/>
</dbReference>
<gene>
    <name evidence="1" type="primary">slyX</name>
    <name evidence="3" type="ORF">NFC81_04295</name>
</gene>
<dbReference type="Pfam" id="PF04102">
    <property type="entry name" value="SlyX"/>
    <property type="match status" value="1"/>
</dbReference>
<evidence type="ECO:0000256" key="1">
    <source>
        <dbReference type="HAMAP-Rule" id="MF_00715"/>
    </source>
</evidence>
<dbReference type="InterPro" id="IPR007236">
    <property type="entry name" value="SlyX"/>
</dbReference>
<proteinExistence type="inferred from homology"/>
<dbReference type="HAMAP" id="MF_00715">
    <property type="entry name" value="SlyX"/>
    <property type="match status" value="1"/>
</dbReference>
<dbReference type="PANTHER" id="PTHR36508">
    <property type="entry name" value="PROTEIN SLYX"/>
    <property type="match status" value="1"/>
</dbReference>
<feature type="coiled-coil region" evidence="2">
    <location>
        <begin position="21"/>
        <end position="55"/>
    </location>
</feature>
<evidence type="ECO:0000313" key="3">
    <source>
        <dbReference type="EMBL" id="WLD59010.1"/>
    </source>
</evidence>
<organism evidence="3">
    <name type="scientific">Salinispirillum sp. LH 10-3-1</name>
    <dbReference type="NCBI Taxonomy" id="2952525"/>
    <lineage>
        <taxon>Bacteria</taxon>
        <taxon>Pseudomonadati</taxon>
        <taxon>Pseudomonadota</taxon>
        <taxon>Gammaproteobacteria</taxon>
        <taxon>Oceanospirillales</taxon>
        <taxon>Saccharospirillaceae</taxon>
        <taxon>Salinispirillum</taxon>
    </lineage>
</organism>
<reference evidence="3" key="1">
    <citation type="submission" date="2022-07" db="EMBL/GenBank/DDBJ databases">
        <title>Complete genome sequence of Salinispirillum sp. LH10-3-1 capable of multiple carbohydrate inversion isolated from a soda lake.</title>
        <authorList>
            <person name="Liu J."/>
            <person name="Zhai Y."/>
            <person name="Zhang H."/>
            <person name="Yang H."/>
            <person name="Qu J."/>
            <person name="Li J."/>
        </authorList>
    </citation>
    <scope>NUCLEOTIDE SEQUENCE</scope>
    <source>
        <strain evidence="3">LH 10-3-1</strain>
    </source>
</reference>
<comment type="similarity">
    <text evidence="1">Belongs to the SlyX family.</text>
</comment>
<dbReference type="Gene3D" id="1.20.5.300">
    <property type="match status" value="1"/>
</dbReference>
<dbReference type="AlphaFoldDB" id="A0AB38YJM0"/>
<accession>A0AB38YJM0</accession>
<name>A0AB38YJM0_9GAMM</name>
<dbReference type="RefSeq" id="WP_304996301.1">
    <property type="nucleotide sequence ID" value="NZ_CP101717.1"/>
</dbReference>
<dbReference type="PANTHER" id="PTHR36508:SF1">
    <property type="entry name" value="PROTEIN SLYX"/>
    <property type="match status" value="1"/>
</dbReference>
<sequence>MDIEQRFADLEVRLAFSEDTIEQLSAVIGRQDAEIRQLKRLLEKFSDQVSGLTQQIAPEITDSPPPHY</sequence>
<protein>
    <recommendedName>
        <fullName evidence="1">Protein SlyX homolog</fullName>
    </recommendedName>
</protein>